<dbReference type="STRING" id="945553.A0A0D2M4P7"/>
<gene>
    <name evidence="1" type="ORF">HYPSUDRAFT_45595</name>
</gene>
<protein>
    <submittedName>
        <fullName evidence="1">Uncharacterized protein</fullName>
    </submittedName>
</protein>
<dbReference type="EMBL" id="KN817593">
    <property type="protein sequence ID" value="KJA18138.1"/>
    <property type="molecule type" value="Genomic_DNA"/>
</dbReference>
<keyword evidence="2" id="KW-1185">Reference proteome</keyword>
<dbReference type="Gene3D" id="3.30.420.40">
    <property type="match status" value="1"/>
</dbReference>
<dbReference type="PANTHER" id="PTHR14187">
    <property type="entry name" value="ALPHA KINASE/ELONGATION FACTOR 2 KINASE"/>
    <property type="match status" value="1"/>
</dbReference>
<name>A0A0D2M4P7_HYPSF</name>
<dbReference type="InterPro" id="IPR043129">
    <property type="entry name" value="ATPase_NBD"/>
</dbReference>
<sequence length="605" mass="67486">MILRPSRSPYSYRGSVRKLVLAFDMGTTFSGVSYSFLDPGLVPEIKGVTKFPAHEHVSGASEIPSIIYYTSEGKVGAVGAEAVQDGVRYRAEDEHWVKVEWFKLHLSSKLASNNGNVAHEKIQPLPPNKIIVEVFADFLVYLFQCSSTYIQETHPNGAALWKSVEGKIDFVLSHPNGWEGPQQAQMREAAVLARLIPGTLEGNAQLSFVTEGEASLHFAIHNGLPQGVIKKGEGVIIIDAGGGTIDISSYARSTSPSSVQYFAEIAAPQCYFQGSVFVNNNARKFLSKYLFESPYLDDIEHIIHCFNNTIKPRFRDGNAVQFVKFGSIRDNDATVNIRSGQPKLQGSDVAAFFDPPIDCIITAVQQQQKVAKKPITHAVLVGGLGSSDYVLDKVSRALLPAGLNITRPESHVNKTVSDGAISFYLDRFVRTRVSNFAYGVVCAPPYNSSIPDHRERRSTAYRSADGIWRIPDAFDVILPEDTQISEIREFRRLYIRTFDGCESLKSEGFKPREIWCYRGSVADPQWKSVDTENYTKLCTIEIEWSSIPCRRKEKADGTGTYLCFEYETILIFGLTELKVQIAWLNEKNLEQRSEARIIYGTNACK</sequence>
<dbReference type="Proteomes" id="UP000054270">
    <property type="component" value="Unassembled WGS sequence"/>
</dbReference>
<dbReference type="CDD" id="cd10170">
    <property type="entry name" value="ASKHA_NBD_HSP70"/>
    <property type="match status" value="1"/>
</dbReference>
<dbReference type="PANTHER" id="PTHR14187:SF5">
    <property type="entry name" value="HEAT SHOCK 70 KDA PROTEIN 12A"/>
    <property type="match status" value="1"/>
</dbReference>
<organism evidence="1 2">
    <name type="scientific">Hypholoma sublateritium (strain FD-334 SS-4)</name>
    <dbReference type="NCBI Taxonomy" id="945553"/>
    <lineage>
        <taxon>Eukaryota</taxon>
        <taxon>Fungi</taxon>
        <taxon>Dikarya</taxon>
        <taxon>Basidiomycota</taxon>
        <taxon>Agaricomycotina</taxon>
        <taxon>Agaricomycetes</taxon>
        <taxon>Agaricomycetidae</taxon>
        <taxon>Agaricales</taxon>
        <taxon>Agaricineae</taxon>
        <taxon>Strophariaceae</taxon>
        <taxon>Hypholoma</taxon>
    </lineage>
</organism>
<dbReference type="SUPFAM" id="SSF53067">
    <property type="entry name" value="Actin-like ATPase domain"/>
    <property type="match status" value="2"/>
</dbReference>
<dbReference type="AlphaFoldDB" id="A0A0D2M4P7"/>
<dbReference type="OrthoDB" id="2963168at2759"/>
<dbReference type="OMA" id="ANHEHRI"/>
<reference evidence="2" key="1">
    <citation type="submission" date="2014-04" db="EMBL/GenBank/DDBJ databases">
        <title>Evolutionary Origins and Diversification of the Mycorrhizal Mutualists.</title>
        <authorList>
            <consortium name="DOE Joint Genome Institute"/>
            <consortium name="Mycorrhizal Genomics Consortium"/>
            <person name="Kohler A."/>
            <person name="Kuo A."/>
            <person name="Nagy L.G."/>
            <person name="Floudas D."/>
            <person name="Copeland A."/>
            <person name="Barry K.W."/>
            <person name="Cichocki N."/>
            <person name="Veneault-Fourrey C."/>
            <person name="LaButti K."/>
            <person name="Lindquist E.A."/>
            <person name="Lipzen A."/>
            <person name="Lundell T."/>
            <person name="Morin E."/>
            <person name="Murat C."/>
            <person name="Riley R."/>
            <person name="Ohm R."/>
            <person name="Sun H."/>
            <person name="Tunlid A."/>
            <person name="Henrissat B."/>
            <person name="Grigoriev I.V."/>
            <person name="Hibbett D.S."/>
            <person name="Martin F."/>
        </authorList>
    </citation>
    <scope>NUCLEOTIDE SEQUENCE [LARGE SCALE GENOMIC DNA]</scope>
    <source>
        <strain evidence="2">FD-334 SS-4</strain>
    </source>
</reference>
<evidence type="ECO:0000313" key="2">
    <source>
        <dbReference type="Proteomes" id="UP000054270"/>
    </source>
</evidence>
<evidence type="ECO:0000313" key="1">
    <source>
        <dbReference type="EMBL" id="KJA18138.1"/>
    </source>
</evidence>
<proteinExistence type="predicted"/>
<accession>A0A0D2M4P7</accession>